<comment type="caution">
    <text evidence="5">The sequence shown here is derived from an EMBL/GenBank/DDBJ whole genome shotgun (WGS) entry which is preliminary data.</text>
</comment>
<evidence type="ECO:0000313" key="6">
    <source>
        <dbReference type="Proteomes" id="UP000037460"/>
    </source>
</evidence>
<dbReference type="Gene3D" id="3.40.50.1820">
    <property type="entry name" value="alpha/beta hydrolase"/>
    <property type="match status" value="1"/>
</dbReference>
<keyword evidence="6" id="KW-1185">Reference proteome</keyword>
<dbReference type="GO" id="GO:0016787">
    <property type="term" value="F:hydrolase activity"/>
    <property type="evidence" value="ECO:0007669"/>
    <property type="project" value="UniProtKB-KW"/>
</dbReference>
<dbReference type="PROSITE" id="PS00122">
    <property type="entry name" value="CARBOXYLESTERASE_B_1"/>
    <property type="match status" value="1"/>
</dbReference>
<name>A0A0M0J5M3_9EUKA</name>
<evidence type="ECO:0000259" key="4">
    <source>
        <dbReference type="Pfam" id="PF00135"/>
    </source>
</evidence>
<reference evidence="6" key="1">
    <citation type="journal article" date="2015" name="PLoS Genet.">
        <title>Genome Sequence and Transcriptome Analyses of Chrysochromulina tobin: Metabolic Tools for Enhanced Algal Fitness in the Prominent Order Prymnesiales (Haptophyceae).</title>
        <authorList>
            <person name="Hovde B.T."/>
            <person name="Deodato C.R."/>
            <person name="Hunsperger H.M."/>
            <person name="Ryken S.A."/>
            <person name="Yost W."/>
            <person name="Jha R.K."/>
            <person name="Patterson J."/>
            <person name="Monnat R.J. Jr."/>
            <person name="Barlow S.B."/>
            <person name="Starkenburg S.R."/>
            <person name="Cattolico R.A."/>
        </authorList>
    </citation>
    <scope>NUCLEOTIDE SEQUENCE</scope>
    <source>
        <strain evidence="6">CCMP291</strain>
    </source>
</reference>
<accession>A0A0M0J5M3</accession>
<dbReference type="PANTHER" id="PTHR45570">
    <property type="entry name" value="CARBOXYLIC ESTER HYDROLASE"/>
    <property type="match status" value="1"/>
</dbReference>
<evidence type="ECO:0000256" key="1">
    <source>
        <dbReference type="ARBA" id="ARBA00005964"/>
    </source>
</evidence>
<dbReference type="EC" id="3.1.1.-" evidence="3"/>
<protein>
    <recommendedName>
        <fullName evidence="3">Carboxylic ester hydrolase</fullName>
        <ecNumber evidence="3">3.1.1.-</ecNumber>
    </recommendedName>
</protein>
<dbReference type="AlphaFoldDB" id="A0A0M0J5M3"/>
<evidence type="ECO:0000256" key="3">
    <source>
        <dbReference type="RuleBase" id="RU361235"/>
    </source>
</evidence>
<sequence>MLVQSHGIVVVSINYRLGALGWLFTGAPPSEEPTDNLVGNYGLLDQQLAMRWVQANAARFGGDPSRITLFGQSAGAQSISCHLTMPSSKGLFAGAILESAPLGLTWRTAEQSPKFTGLVAKLGGCIGTTPGEYVPCLRAMPVDTLLKAQTAAGNNIPIEAGTTLSLFEPFAPTVATALLTQQPLNAFLAGRVHDVPISLGSVEQEGLVFVYEAFPTPVTPVEMDSLLRLVWGADAPAIRDAYPVPAAQQAAHDARNVTSLVATDGLFHCAIRAAGLALADQYAKGSRTHPTYVYNFDHLISFGASFWLPTNPVCVEAVCHGEELPFVFQPDVSIINVSFTSEEVVLSDLMQTHWAAFASTGHAAASVASVVRKLAPQAVTQAAALDWPLFEPANESYALFRAPDSHIVPHPFRAKCAVWDSIGWDWIVD</sequence>
<dbReference type="Proteomes" id="UP000037460">
    <property type="component" value="Unassembled WGS sequence"/>
</dbReference>
<gene>
    <name evidence="5" type="ORF">Ctob_002663</name>
</gene>
<dbReference type="EMBL" id="JWZX01003324">
    <property type="protein sequence ID" value="KOO21909.1"/>
    <property type="molecule type" value="Genomic_DNA"/>
</dbReference>
<proteinExistence type="inferred from homology"/>
<comment type="similarity">
    <text evidence="1 3">Belongs to the type-B carboxylesterase/lipase family.</text>
</comment>
<organism evidence="5 6">
    <name type="scientific">Chrysochromulina tobinii</name>
    <dbReference type="NCBI Taxonomy" id="1460289"/>
    <lineage>
        <taxon>Eukaryota</taxon>
        <taxon>Haptista</taxon>
        <taxon>Haptophyta</taxon>
        <taxon>Prymnesiophyceae</taxon>
        <taxon>Prymnesiales</taxon>
        <taxon>Chrysochromulinaceae</taxon>
        <taxon>Chrysochromulina</taxon>
    </lineage>
</organism>
<dbReference type="InterPro" id="IPR002018">
    <property type="entry name" value="CarbesteraseB"/>
</dbReference>
<feature type="domain" description="Carboxylesterase type B" evidence="4">
    <location>
        <begin position="2"/>
        <end position="419"/>
    </location>
</feature>
<dbReference type="InterPro" id="IPR019826">
    <property type="entry name" value="Carboxylesterase_B_AS"/>
</dbReference>
<keyword evidence="2 3" id="KW-0378">Hydrolase</keyword>
<dbReference type="SUPFAM" id="SSF53474">
    <property type="entry name" value="alpha/beta-Hydrolases"/>
    <property type="match status" value="1"/>
</dbReference>
<dbReference type="PANTHER" id="PTHR45570:SF2">
    <property type="entry name" value="ACETYLCHOLINESTERASE 1-LIKE"/>
    <property type="match status" value="1"/>
</dbReference>
<dbReference type="OrthoDB" id="408631at2759"/>
<dbReference type="InterPro" id="IPR029058">
    <property type="entry name" value="AB_hydrolase_fold"/>
</dbReference>
<evidence type="ECO:0000313" key="5">
    <source>
        <dbReference type="EMBL" id="KOO21909.1"/>
    </source>
</evidence>
<evidence type="ECO:0000256" key="2">
    <source>
        <dbReference type="ARBA" id="ARBA00022801"/>
    </source>
</evidence>
<dbReference type="Pfam" id="PF00135">
    <property type="entry name" value="COesterase"/>
    <property type="match status" value="1"/>
</dbReference>